<proteinExistence type="predicted"/>
<evidence type="ECO:0000313" key="3">
    <source>
        <dbReference type="Proteomes" id="UP000000555"/>
    </source>
</evidence>
<dbReference type="HOGENOM" id="CLU_2615341_0_0_9"/>
<dbReference type="EMBL" id="AE008691">
    <property type="protein sequence ID" value="AAM23750.1"/>
    <property type="molecule type" value="Genomic_DNA"/>
</dbReference>
<dbReference type="AlphaFoldDB" id="Q8RCG2"/>
<accession>Q8RCG2</accession>
<gene>
    <name evidence="2" type="ordered locus">TTE0467</name>
</gene>
<evidence type="ECO:0000313" key="2">
    <source>
        <dbReference type="EMBL" id="AAM23750.1"/>
    </source>
</evidence>
<name>Q8RCG2_CALS4</name>
<protein>
    <submittedName>
        <fullName evidence="2">Uncharacterized protein</fullName>
    </submittedName>
</protein>
<keyword evidence="3" id="KW-1185">Reference proteome</keyword>
<dbReference type="STRING" id="273068.TTE0467"/>
<sequence>MLYLVFEGFPAISYNTLLLIYFQALKQKSRQGLLDLYRLMPAYAVTRRIVFVFAFIIYFVLNFVNNRFLYLKDLFKRR</sequence>
<dbReference type="KEGG" id="tte:TTE0467"/>
<organism evidence="2 3">
    <name type="scientific">Caldanaerobacter subterraneus subsp. tengcongensis (strain DSM 15242 / JCM 11007 / NBRC 100824 / MB4)</name>
    <name type="common">Thermoanaerobacter tengcongensis</name>
    <dbReference type="NCBI Taxonomy" id="273068"/>
    <lineage>
        <taxon>Bacteria</taxon>
        <taxon>Bacillati</taxon>
        <taxon>Bacillota</taxon>
        <taxon>Clostridia</taxon>
        <taxon>Thermoanaerobacterales</taxon>
        <taxon>Thermoanaerobacteraceae</taxon>
        <taxon>Caldanaerobacter</taxon>
    </lineage>
</organism>
<reference evidence="2 3" key="1">
    <citation type="journal article" date="2002" name="Genome Res.">
        <title>A complete sequence of the T. tengcongensis genome.</title>
        <authorList>
            <person name="Bao Q."/>
            <person name="Tian Y."/>
            <person name="Li W."/>
            <person name="Xu Z."/>
            <person name="Xuan Z."/>
            <person name="Hu S."/>
            <person name="Dong W."/>
            <person name="Yang J."/>
            <person name="Chen Y."/>
            <person name="Xue Y."/>
            <person name="Xu Y."/>
            <person name="Lai X."/>
            <person name="Huang L."/>
            <person name="Dong X."/>
            <person name="Ma Y."/>
            <person name="Ling L."/>
            <person name="Tan H."/>
            <person name="Chen R."/>
            <person name="Wang J."/>
            <person name="Yu J."/>
            <person name="Yang H."/>
        </authorList>
    </citation>
    <scope>NUCLEOTIDE SEQUENCE [LARGE SCALE GENOMIC DNA]</scope>
    <source>
        <strain evidence="3">DSM 15242 / JCM 11007 / NBRC 100824 / MB4</strain>
    </source>
</reference>
<feature type="transmembrane region" description="Helical" evidence="1">
    <location>
        <begin position="45"/>
        <end position="64"/>
    </location>
</feature>
<dbReference type="Proteomes" id="UP000000555">
    <property type="component" value="Chromosome"/>
</dbReference>
<keyword evidence="1" id="KW-0812">Transmembrane</keyword>
<keyword evidence="1" id="KW-0472">Membrane</keyword>
<evidence type="ECO:0000256" key="1">
    <source>
        <dbReference type="SAM" id="Phobius"/>
    </source>
</evidence>
<feature type="transmembrane region" description="Helical" evidence="1">
    <location>
        <begin position="6"/>
        <end position="24"/>
    </location>
</feature>
<keyword evidence="1" id="KW-1133">Transmembrane helix</keyword>